<dbReference type="Proteomes" id="UP000186914">
    <property type="component" value="Unassembled WGS sequence"/>
</dbReference>
<keyword evidence="2" id="KW-0479">Metal-binding</keyword>
<dbReference type="Pfam" id="PF00355">
    <property type="entry name" value="Rieske"/>
    <property type="match status" value="1"/>
</dbReference>
<dbReference type="PANTHER" id="PTHR40261">
    <property type="match status" value="1"/>
</dbReference>
<dbReference type="EMBL" id="FTNO01000001">
    <property type="protein sequence ID" value="SIQ90640.1"/>
    <property type="molecule type" value="Genomic_DNA"/>
</dbReference>
<dbReference type="CDD" id="cd03467">
    <property type="entry name" value="Rieske"/>
    <property type="match status" value="1"/>
</dbReference>
<evidence type="ECO:0000259" key="5">
    <source>
        <dbReference type="PROSITE" id="PS51296"/>
    </source>
</evidence>
<evidence type="ECO:0000256" key="4">
    <source>
        <dbReference type="ARBA" id="ARBA00023014"/>
    </source>
</evidence>
<sequence length="136" mass="15034">MDENSRIAALSELPDDSTFLFTIRDGFDEEEAVLVTQDEDVLAWKNYCQHWTDVRLDKGNGATMRDGELVCGKHGALFEADSGVCSYGPCEDAVLDSVDVTVEDGAVYLTDPDYEFVQQGSSIEYDLSSNRSLGFE</sequence>
<dbReference type="SUPFAM" id="SSF50022">
    <property type="entry name" value="ISP domain"/>
    <property type="match status" value="1"/>
</dbReference>
<dbReference type="InterPro" id="IPR036922">
    <property type="entry name" value="Rieske_2Fe-2S_sf"/>
</dbReference>
<dbReference type="PROSITE" id="PS51296">
    <property type="entry name" value="RIESKE"/>
    <property type="match status" value="1"/>
</dbReference>
<evidence type="ECO:0000256" key="3">
    <source>
        <dbReference type="ARBA" id="ARBA00023004"/>
    </source>
</evidence>
<dbReference type="AlphaFoldDB" id="A0A1N6WKV7"/>
<reference evidence="7" key="1">
    <citation type="submission" date="2017-01" db="EMBL/GenBank/DDBJ databases">
        <authorList>
            <person name="Varghese N."/>
            <person name="Submissions S."/>
        </authorList>
    </citation>
    <scope>NUCLEOTIDE SEQUENCE [LARGE SCALE GENOMIC DNA]</scope>
    <source>
        <strain evidence="7">CGMCC 1.7737</strain>
    </source>
</reference>
<dbReference type="RefSeq" id="WP_076428079.1">
    <property type="nucleotide sequence ID" value="NZ_FTNO01000001.1"/>
</dbReference>
<feature type="domain" description="Rieske" evidence="5">
    <location>
        <begin position="5"/>
        <end position="109"/>
    </location>
</feature>
<organism evidence="6 7">
    <name type="scientific">Haladaptatus litoreus</name>
    <dbReference type="NCBI Taxonomy" id="553468"/>
    <lineage>
        <taxon>Archaea</taxon>
        <taxon>Methanobacteriati</taxon>
        <taxon>Methanobacteriota</taxon>
        <taxon>Stenosarchaea group</taxon>
        <taxon>Halobacteria</taxon>
        <taxon>Halobacteriales</taxon>
        <taxon>Haladaptataceae</taxon>
        <taxon>Haladaptatus</taxon>
    </lineage>
</organism>
<evidence type="ECO:0000256" key="2">
    <source>
        <dbReference type="ARBA" id="ARBA00022723"/>
    </source>
</evidence>
<dbReference type="GO" id="GO:0046872">
    <property type="term" value="F:metal ion binding"/>
    <property type="evidence" value="ECO:0007669"/>
    <property type="project" value="UniProtKB-KW"/>
</dbReference>
<evidence type="ECO:0000313" key="6">
    <source>
        <dbReference type="EMBL" id="SIQ90640.1"/>
    </source>
</evidence>
<keyword evidence="6" id="KW-0560">Oxidoreductase</keyword>
<proteinExistence type="predicted"/>
<name>A0A1N6WKV7_9EURY</name>
<evidence type="ECO:0000256" key="1">
    <source>
        <dbReference type="ARBA" id="ARBA00022714"/>
    </source>
</evidence>
<keyword evidence="4" id="KW-0411">Iron-sulfur</keyword>
<evidence type="ECO:0000313" key="7">
    <source>
        <dbReference type="Proteomes" id="UP000186914"/>
    </source>
</evidence>
<accession>A0A1N6WKV7</accession>
<dbReference type="PANTHER" id="PTHR40261:SF1">
    <property type="entry name" value="RIESKE DOMAIN-CONTAINING PROTEIN"/>
    <property type="match status" value="1"/>
</dbReference>
<dbReference type="InterPro" id="IPR017941">
    <property type="entry name" value="Rieske_2Fe-2S"/>
</dbReference>
<dbReference type="Gene3D" id="2.102.10.10">
    <property type="entry name" value="Rieske [2Fe-2S] iron-sulphur domain"/>
    <property type="match status" value="1"/>
</dbReference>
<keyword evidence="7" id="KW-1185">Reference proteome</keyword>
<keyword evidence="1" id="KW-0001">2Fe-2S</keyword>
<keyword evidence="6" id="KW-0223">Dioxygenase</keyword>
<keyword evidence="3" id="KW-0408">Iron</keyword>
<dbReference type="OrthoDB" id="250454at2157"/>
<dbReference type="GO" id="GO:0051213">
    <property type="term" value="F:dioxygenase activity"/>
    <property type="evidence" value="ECO:0007669"/>
    <property type="project" value="UniProtKB-KW"/>
</dbReference>
<dbReference type="GO" id="GO:0051537">
    <property type="term" value="F:2 iron, 2 sulfur cluster binding"/>
    <property type="evidence" value="ECO:0007669"/>
    <property type="project" value="UniProtKB-KW"/>
</dbReference>
<gene>
    <name evidence="6" type="ORF">SAMN05421858_0766</name>
</gene>
<protein>
    <submittedName>
        <fullName evidence="6">Ferredoxin subunit of nitrite reductase or a ring-hydroxylating dioxygenase</fullName>
    </submittedName>
</protein>